<reference evidence="2 3" key="1">
    <citation type="journal article" date="2017" name="Mol. Ecol.">
        <title>Comparative and population genomic landscape of Phellinus noxius: A hypervariable fungus causing root rot in trees.</title>
        <authorList>
            <person name="Chung C.L."/>
            <person name="Lee T.J."/>
            <person name="Akiba M."/>
            <person name="Lee H.H."/>
            <person name="Kuo T.H."/>
            <person name="Liu D."/>
            <person name="Ke H.M."/>
            <person name="Yokoi T."/>
            <person name="Roa M.B."/>
            <person name="Lu M.J."/>
            <person name="Chang Y.Y."/>
            <person name="Ann P.J."/>
            <person name="Tsai J.N."/>
            <person name="Chen C.Y."/>
            <person name="Tzean S.S."/>
            <person name="Ota Y."/>
            <person name="Hattori T."/>
            <person name="Sahashi N."/>
            <person name="Liou R.F."/>
            <person name="Kikuchi T."/>
            <person name="Tsai I.J."/>
        </authorList>
    </citation>
    <scope>NUCLEOTIDE SEQUENCE [LARGE SCALE GENOMIC DNA]</scope>
    <source>
        <strain evidence="2 3">FFPRI411160</strain>
    </source>
</reference>
<name>A0A286UJQ2_9AGAM</name>
<comment type="caution">
    <text evidence="2">The sequence shown here is derived from an EMBL/GenBank/DDBJ whole genome shotgun (WGS) entry which is preliminary data.</text>
</comment>
<evidence type="ECO:0000259" key="1">
    <source>
        <dbReference type="Pfam" id="PF20151"/>
    </source>
</evidence>
<gene>
    <name evidence="2" type="ORF">PNOK_0472200</name>
</gene>
<evidence type="ECO:0000313" key="2">
    <source>
        <dbReference type="EMBL" id="PAV19788.1"/>
    </source>
</evidence>
<dbReference type="InParanoid" id="A0A286UJQ2"/>
<dbReference type="Proteomes" id="UP000217199">
    <property type="component" value="Unassembled WGS sequence"/>
</dbReference>
<organism evidence="2 3">
    <name type="scientific">Pyrrhoderma noxium</name>
    <dbReference type="NCBI Taxonomy" id="2282107"/>
    <lineage>
        <taxon>Eukaryota</taxon>
        <taxon>Fungi</taxon>
        <taxon>Dikarya</taxon>
        <taxon>Basidiomycota</taxon>
        <taxon>Agaricomycotina</taxon>
        <taxon>Agaricomycetes</taxon>
        <taxon>Hymenochaetales</taxon>
        <taxon>Hymenochaetaceae</taxon>
        <taxon>Pyrrhoderma</taxon>
    </lineage>
</organism>
<proteinExistence type="predicted"/>
<feature type="domain" description="DUF6533" evidence="1">
    <location>
        <begin position="33"/>
        <end position="75"/>
    </location>
</feature>
<evidence type="ECO:0000313" key="3">
    <source>
        <dbReference type="Proteomes" id="UP000217199"/>
    </source>
</evidence>
<dbReference type="Pfam" id="PF20151">
    <property type="entry name" value="DUF6533"/>
    <property type="match status" value="1"/>
</dbReference>
<dbReference type="OrthoDB" id="3251775at2759"/>
<keyword evidence="3" id="KW-1185">Reference proteome</keyword>
<sequence length="96" mass="11230">MSTNEEDPYSIDPERLQYLVDVARGFGDAKVYSLVAYTALVYDHILCLGQESEYFWRRGWSMTKALYFMNRAIPLTMFSIQLSYMFSPTSSPEVRY</sequence>
<dbReference type="AlphaFoldDB" id="A0A286UJQ2"/>
<dbReference type="InterPro" id="IPR045340">
    <property type="entry name" value="DUF6533"/>
</dbReference>
<accession>A0A286UJQ2</accession>
<dbReference type="EMBL" id="NBII01000004">
    <property type="protein sequence ID" value="PAV19788.1"/>
    <property type="molecule type" value="Genomic_DNA"/>
</dbReference>
<protein>
    <recommendedName>
        <fullName evidence="1">DUF6533 domain-containing protein</fullName>
    </recommendedName>
</protein>